<accession>A0A1I5ZAA1</accession>
<proteinExistence type="predicted"/>
<gene>
    <name evidence="1" type="ORF">SAMN05444277_1182</name>
</gene>
<evidence type="ECO:0000313" key="2">
    <source>
        <dbReference type="Proteomes" id="UP000199031"/>
    </source>
</evidence>
<organism evidence="1 2">
    <name type="scientific">Parafilimonas terrae</name>
    <dbReference type="NCBI Taxonomy" id="1465490"/>
    <lineage>
        <taxon>Bacteria</taxon>
        <taxon>Pseudomonadati</taxon>
        <taxon>Bacteroidota</taxon>
        <taxon>Chitinophagia</taxon>
        <taxon>Chitinophagales</taxon>
        <taxon>Chitinophagaceae</taxon>
        <taxon>Parafilimonas</taxon>
    </lineage>
</organism>
<dbReference type="Proteomes" id="UP000199031">
    <property type="component" value="Unassembled WGS sequence"/>
</dbReference>
<name>A0A1I5ZAA1_9BACT</name>
<protein>
    <submittedName>
        <fullName evidence="1">Uncharacterized protein</fullName>
    </submittedName>
</protein>
<keyword evidence="2" id="KW-1185">Reference proteome</keyword>
<reference evidence="1 2" key="1">
    <citation type="submission" date="2016-10" db="EMBL/GenBank/DDBJ databases">
        <authorList>
            <person name="de Groot N.N."/>
        </authorList>
    </citation>
    <scope>NUCLEOTIDE SEQUENCE [LARGE SCALE GENOMIC DNA]</scope>
    <source>
        <strain evidence="1 2">DSM 28286</strain>
    </source>
</reference>
<sequence>MKLTALIFSVFVFFTSSFGQDNSDLKLADFHFFSMFGVNTKDTNRHVTYCLLGSGFFRTPHTDNSDSVISDWINKHPNATVIPVSSDGPVMQNNPDSRQIYCWVVDNQDTLNNSLVKNGCFPGSTMLRPQAWNEMSEEMKKFYTNNKIDHGTTEILIDKKSYDMFLEQIKADEKYAYDNRLGIWGDENLRKH</sequence>
<evidence type="ECO:0000313" key="1">
    <source>
        <dbReference type="EMBL" id="SFQ53047.1"/>
    </source>
</evidence>
<dbReference type="OrthoDB" id="678214at2"/>
<dbReference type="STRING" id="1465490.SAMN05444277_1182"/>
<dbReference type="RefSeq" id="WP_090662893.1">
    <property type="nucleotide sequence ID" value="NZ_FOXQ01000018.1"/>
</dbReference>
<dbReference type="AlphaFoldDB" id="A0A1I5ZAA1"/>
<dbReference type="EMBL" id="FOXQ01000018">
    <property type="protein sequence ID" value="SFQ53047.1"/>
    <property type="molecule type" value="Genomic_DNA"/>
</dbReference>